<comment type="similarity">
    <text evidence="3">Belongs to the metallo-dependent hydrolases superfamily. Adenosine and AMP deaminases family.</text>
</comment>
<evidence type="ECO:0000256" key="2">
    <source>
        <dbReference type="ARBA" id="ARBA00005058"/>
    </source>
</evidence>
<keyword evidence="9" id="KW-1133">Transmembrane helix</keyword>
<evidence type="ECO:0000256" key="5">
    <source>
        <dbReference type="ARBA" id="ARBA00022723"/>
    </source>
</evidence>
<dbReference type="GO" id="GO:0005829">
    <property type="term" value="C:cytosol"/>
    <property type="evidence" value="ECO:0007669"/>
    <property type="project" value="TreeGrafter"/>
</dbReference>
<dbReference type="AlphaFoldDB" id="A0A7S1UGV6"/>
<dbReference type="InterPro" id="IPR006330">
    <property type="entry name" value="Ado/ade_deaminase"/>
</dbReference>
<dbReference type="GO" id="GO:0060169">
    <property type="term" value="P:negative regulation of adenosine receptor signaling pathway"/>
    <property type="evidence" value="ECO:0007669"/>
    <property type="project" value="TreeGrafter"/>
</dbReference>
<evidence type="ECO:0000256" key="8">
    <source>
        <dbReference type="ARBA" id="ARBA00022833"/>
    </source>
</evidence>
<feature type="domain" description="Adenosine deaminase" evidence="10">
    <location>
        <begin position="37"/>
        <end position="396"/>
    </location>
</feature>
<organism evidence="11">
    <name type="scientific">Phaeomonas parva</name>
    <dbReference type="NCBI Taxonomy" id="124430"/>
    <lineage>
        <taxon>Eukaryota</taxon>
        <taxon>Sar</taxon>
        <taxon>Stramenopiles</taxon>
        <taxon>Ochrophyta</taxon>
        <taxon>Pinguiophyceae</taxon>
        <taxon>Pinguiochrysidales</taxon>
        <taxon>Pinguiochrysidaceae</taxon>
        <taxon>Phaeomonas</taxon>
    </lineage>
</organism>
<keyword evidence="9" id="KW-0472">Membrane</keyword>
<dbReference type="Pfam" id="PF00962">
    <property type="entry name" value="A_deaminase"/>
    <property type="match status" value="1"/>
</dbReference>
<keyword evidence="6" id="KW-0660">Purine salvage</keyword>
<dbReference type="SUPFAM" id="SSF51556">
    <property type="entry name" value="Metallo-dependent hydrolases"/>
    <property type="match status" value="1"/>
</dbReference>
<proteinExistence type="inferred from homology"/>
<dbReference type="GO" id="GO:0009897">
    <property type="term" value="C:external side of plasma membrane"/>
    <property type="evidence" value="ECO:0007669"/>
    <property type="project" value="TreeGrafter"/>
</dbReference>
<evidence type="ECO:0000256" key="7">
    <source>
        <dbReference type="ARBA" id="ARBA00022801"/>
    </source>
</evidence>
<dbReference type="EC" id="3.5.4.4" evidence="4"/>
<dbReference type="InterPro" id="IPR001365">
    <property type="entry name" value="A_deaminase_dom"/>
</dbReference>
<evidence type="ECO:0000256" key="4">
    <source>
        <dbReference type="ARBA" id="ARBA00012784"/>
    </source>
</evidence>
<evidence type="ECO:0000259" key="10">
    <source>
        <dbReference type="Pfam" id="PF00962"/>
    </source>
</evidence>
<name>A0A7S1UGV6_9STRA</name>
<keyword evidence="7" id="KW-0378">Hydrolase</keyword>
<sequence>MGEGGGAAGALLFVGAGAALLAYRRLRKELKARLRRPLVELHVHLDGSFDNRQLYELAKAHPERLEPQHRPLVEACKSFEDFEKLVVCRGFKDIFVMIKCFDLYLPLVRGDLGVIEEQAYAFVLEQARQNVVYTEVRYSPHLLCEGAAYETENGAGLPDGAPVVDAVTRGLRRGCAETGVVVNQIMCCLSFRPDWAMATVELTHRYAENWPCAVVGVDIAAGEAHFEVSENPKSFHAHTVAFQRAQELGLNVTLHAGEVGLGEHVEQAVRDFGAVRVGHGYQVLLSPDILQRMVDQGVLFEVCPTSSFETGSWKGPAADIGDWTKHPLLGMLEAGAKVCVNSDDPSVFQCTLEEEIDLVCKEMGVPTSFIRQSTLDAIDGAFCHADEKERLRAIVNAYYA</sequence>
<feature type="transmembrane region" description="Helical" evidence="9">
    <location>
        <begin position="6"/>
        <end position="26"/>
    </location>
</feature>
<dbReference type="GO" id="GO:0004000">
    <property type="term" value="F:adenosine deaminase activity"/>
    <property type="evidence" value="ECO:0007669"/>
    <property type="project" value="TreeGrafter"/>
</dbReference>
<keyword evidence="8" id="KW-0862">Zinc</keyword>
<dbReference type="UniPathway" id="UPA00606"/>
<dbReference type="PANTHER" id="PTHR11409">
    <property type="entry name" value="ADENOSINE DEAMINASE"/>
    <property type="match status" value="1"/>
</dbReference>
<evidence type="ECO:0000256" key="9">
    <source>
        <dbReference type="SAM" id="Phobius"/>
    </source>
</evidence>
<keyword evidence="9" id="KW-0812">Transmembrane</keyword>
<dbReference type="Gene3D" id="3.20.20.140">
    <property type="entry name" value="Metal-dependent hydrolases"/>
    <property type="match status" value="1"/>
</dbReference>
<gene>
    <name evidence="11" type="ORF">PPAR1163_LOCUS26089</name>
</gene>
<dbReference type="NCBIfam" id="TIGR01430">
    <property type="entry name" value="aden_deam"/>
    <property type="match status" value="1"/>
</dbReference>
<reference evidence="11" key="1">
    <citation type="submission" date="2021-01" db="EMBL/GenBank/DDBJ databases">
        <authorList>
            <person name="Corre E."/>
            <person name="Pelletier E."/>
            <person name="Niang G."/>
            <person name="Scheremetjew M."/>
            <person name="Finn R."/>
            <person name="Kale V."/>
            <person name="Holt S."/>
            <person name="Cochrane G."/>
            <person name="Meng A."/>
            <person name="Brown T."/>
            <person name="Cohen L."/>
        </authorList>
    </citation>
    <scope>NUCLEOTIDE SEQUENCE</scope>
    <source>
        <strain evidence="11">CCMP2877</strain>
    </source>
</reference>
<dbReference type="GO" id="GO:0046103">
    <property type="term" value="P:inosine biosynthetic process"/>
    <property type="evidence" value="ECO:0007669"/>
    <property type="project" value="TreeGrafter"/>
</dbReference>
<dbReference type="GO" id="GO:0006166">
    <property type="term" value="P:purine ribonucleoside salvage"/>
    <property type="evidence" value="ECO:0007669"/>
    <property type="project" value="UniProtKB-KW"/>
</dbReference>
<protein>
    <recommendedName>
        <fullName evidence="4">adenosine deaminase</fullName>
        <ecNumber evidence="4">3.5.4.4</ecNumber>
    </recommendedName>
</protein>
<evidence type="ECO:0000256" key="1">
    <source>
        <dbReference type="ARBA" id="ARBA00001947"/>
    </source>
</evidence>
<dbReference type="PANTHER" id="PTHR11409:SF43">
    <property type="entry name" value="ADENOSINE DEAMINASE"/>
    <property type="match status" value="1"/>
</dbReference>
<dbReference type="GO" id="GO:0043103">
    <property type="term" value="P:hypoxanthine salvage"/>
    <property type="evidence" value="ECO:0007669"/>
    <property type="project" value="TreeGrafter"/>
</dbReference>
<evidence type="ECO:0000313" key="11">
    <source>
        <dbReference type="EMBL" id="CAD9267660.1"/>
    </source>
</evidence>
<dbReference type="InterPro" id="IPR032466">
    <property type="entry name" value="Metal_Hydrolase"/>
</dbReference>
<accession>A0A7S1UGV6</accession>
<dbReference type="GO" id="GO:0006154">
    <property type="term" value="P:adenosine catabolic process"/>
    <property type="evidence" value="ECO:0007669"/>
    <property type="project" value="TreeGrafter"/>
</dbReference>
<dbReference type="GO" id="GO:0046872">
    <property type="term" value="F:metal ion binding"/>
    <property type="evidence" value="ECO:0007669"/>
    <property type="project" value="UniProtKB-KW"/>
</dbReference>
<evidence type="ECO:0000256" key="6">
    <source>
        <dbReference type="ARBA" id="ARBA00022726"/>
    </source>
</evidence>
<comment type="cofactor">
    <cofactor evidence="1">
        <name>Zn(2+)</name>
        <dbReference type="ChEBI" id="CHEBI:29105"/>
    </cofactor>
</comment>
<evidence type="ECO:0000256" key="3">
    <source>
        <dbReference type="ARBA" id="ARBA00006676"/>
    </source>
</evidence>
<keyword evidence="5" id="KW-0479">Metal-binding</keyword>
<dbReference type="EMBL" id="HBGJ01041495">
    <property type="protein sequence ID" value="CAD9267660.1"/>
    <property type="molecule type" value="Transcribed_RNA"/>
</dbReference>
<comment type="pathway">
    <text evidence="2">Purine metabolism; purine nucleoside salvage.</text>
</comment>